<dbReference type="PANTHER" id="PTHR23280:SF12">
    <property type="entry name" value="PROTEIN 4.1"/>
    <property type="match status" value="1"/>
</dbReference>
<gene>
    <name evidence="6" type="ORF">IHE44_0008256</name>
    <name evidence="5" type="ORF">IHE44_011004</name>
</gene>
<feature type="domain" description="Band 4.1 C-terminal" evidence="4">
    <location>
        <begin position="56"/>
        <end position="157"/>
    </location>
</feature>
<keyword evidence="3" id="KW-0206">Cytoskeleton</keyword>
<dbReference type="Pfam" id="PF05902">
    <property type="entry name" value="4_1_CTD"/>
    <property type="match status" value="1"/>
</dbReference>
<dbReference type="GO" id="GO:0005886">
    <property type="term" value="C:plasma membrane"/>
    <property type="evidence" value="ECO:0007669"/>
    <property type="project" value="TreeGrafter"/>
</dbReference>
<keyword evidence="2" id="KW-0963">Cytoplasm</keyword>
<dbReference type="AlphaFoldDB" id="A0A835NDV1"/>
<sequence length="572" mass="62603">MPDCQNTCQQPSQDVEMGTVCLQDVFNPVSQPPLVKTQTVTISDMSSAVKSEIPTKEVPIVHTETKTITYEAAQTDGGNGDLDPGILLTAQTITSETTSSTTTTQITKTVKGGISETRIEKRIVITGDADVDHDQVLAQAIKAAKEQHPDMSVTKVFNFAFLLMQSPFRHRIPPCRAPGLPVLTRVPSASSGKTELDLCIFPVQDPYTPSQSHGSFFQESQFKELDFVQHFQLLLDYFCSSGELQPRCNPWAAPGSLPSGFQPSRKSLDLAQAAMTPLFSCKQLWNYTGAGAASQLQTLLEPAGFWLSLSLAGPGSCSAFPCQQLPLGCSGAGSPPGMLCLPQGIMLWGFRESWPIVQRVEGHVEQWLRGFLGFTRQSHRHKFSLSIAFKGTWLSGEFRGMWSLCVPRGVSLALSTMNGTKHPKQEISGVRNLLPGRVAPFQKICSLGLQMLSIFTLPPAEFLLLLEKFKQVMALCHHLLSDLRGFQPHSCQYGARVRSWTGAWDEDTTKAVVGLPTPLPPLVEFKILGSERAVSAQGTNQLSLLSLAFVVTWFYQPKPKPPNAVMMVPKLS</sequence>
<evidence type="ECO:0000313" key="7">
    <source>
        <dbReference type="Proteomes" id="UP000618051"/>
    </source>
</evidence>
<dbReference type="PANTHER" id="PTHR23280">
    <property type="entry name" value="4.1 G PROTEIN"/>
    <property type="match status" value="1"/>
</dbReference>
<comment type="caution">
    <text evidence="5">The sequence shown here is derived from an EMBL/GenBank/DDBJ whole genome shotgun (WGS) entry which is preliminary data.</text>
</comment>
<evidence type="ECO:0000256" key="3">
    <source>
        <dbReference type="ARBA" id="ARBA00023212"/>
    </source>
</evidence>
<dbReference type="GO" id="GO:0031032">
    <property type="term" value="P:actomyosin structure organization"/>
    <property type="evidence" value="ECO:0007669"/>
    <property type="project" value="TreeGrafter"/>
</dbReference>
<dbReference type="GO" id="GO:0003779">
    <property type="term" value="F:actin binding"/>
    <property type="evidence" value="ECO:0007669"/>
    <property type="project" value="InterPro"/>
</dbReference>
<dbReference type="EMBL" id="JADDUC010000484">
    <property type="protein sequence ID" value="KAG0113271.1"/>
    <property type="molecule type" value="Genomic_DNA"/>
</dbReference>
<keyword evidence="7" id="KW-1185">Reference proteome</keyword>
<reference evidence="6 7" key="2">
    <citation type="journal article" date="2021" name="J. Hered.">
        <title>Feather Gene Expression Elucidates the Developmental Basis of Plumage Iridescence in African Starlings.</title>
        <authorList>
            <person name="Rubenstein D.R."/>
            <person name="Corvelo A."/>
            <person name="MacManes M.D."/>
            <person name="Maia R."/>
            <person name="Narzisi G."/>
            <person name="Rousaki A."/>
            <person name="Vandenabeele P."/>
            <person name="Shawkey M.D."/>
            <person name="Solomon J."/>
        </authorList>
    </citation>
    <scope>NUCLEOTIDE SEQUENCE [LARGE SCALE GENOMIC DNA]</scope>
    <source>
        <strain evidence="6">SS15</strain>
    </source>
</reference>
<dbReference type="InterPro" id="IPR008379">
    <property type="entry name" value="Band_4.1_C"/>
</dbReference>
<evidence type="ECO:0000259" key="4">
    <source>
        <dbReference type="Pfam" id="PF05902"/>
    </source>
</evidence>
<dbReference type="Proteomes" id="UP000618051">
    <property type="component" value="Unassembled WGS sequence"/>
</dbReference>
<accession>A0A835NDV1</accession>
<name>A0A835NDV1_9PASS</name>
<protein>
    <recommendedName>
        <fullName evidence="4">Band 4.1 C-terminal domain-containing protein</fullName>
    </recommendedName>
</protein>
<dbReference type="GO" id="GO:0005198">
    <property type="term" value="F:structural molecule activity"/>
    <property type="evidence" value="ECO:0007669"/>
    <property type="project" value="InterPro"/>
</dbReference>
<evidence type="ECO:0000256" key="2">
    <source>
        <dbReference type="ARBA" id="ARBA00022490"/>
    </source>
</evidence>
<dbReference type="GO" id="GO:0005856">
    <property type="term" value="C:cytoskeleton"/>
    <property type="evidence" value="ECO:0007669"/>
    <property type="project" value="UniProtKB-SubCell"/>
</dbReference>
<evidence type="ECO:0000313" key="6">
    <source>
        <dbReference type="EMBL" id="KAI1231314.1"/>
    </source>
</evidence>
<reference evidence="6" key="3">
    <citation type="submission" date="2022-01" db="EMBL/GenBank/DDBJ databases">
        <authorList>
            <person name="Rubenstein D.R."/>
        </authorList>
    </citation>
    <scope>NUCLEOTIDE SEQUENCE</scope>
    <source>
        <strain evidence="6">SS15</strain>
        <tissue evidence="6">Liver</tissue>
    </source>
</reference>
<comment type="subcellular location">
    <subcellularLocation>
        <location evidence="1">Cytoplasm</location>
        <location evidence="1">Cytoskeleton</location>
    </subcellularLocation>
</comment>
<reference evidence="5" key="1">
    <citation type="submission" date="2020-10" db="EMBL/GenBank/DDBJ databases">
        <title>Feather gene expression reveals the developmental basis of iridescence in African starlings.</title>
        <authorList>
            <person name="Rubenstein D.R."/>
        </authorList>
    </citation>
    <scope>NUCLEOTIDE SEQUENCE</scope>
    <source>
        <strain evidence="5">SS15</strain>
        <tissue evidence="5">Liver</tissue>
    </source>
</reference>
<dbReference type="EMBL" id="JADDUC020000027">
    <property type="protein sequence ID" value="KAI1231314.1"/>
    <property type="molecule type" value="Genomic_DNA"/>
</dbReference>
<evidence type="ECO:0000256" key="1">
    <source>
        <dbReference type="ARBA" id="ARBA00004245"/>
    </source>
</evidence>
<organism evidence="5">
    <name type="scientific">Lamprotornis superbus</name>
    <dbReference type="NCBI Taxonomy" id="245042"/>
    <lineage>
        <taxon>Eukaryota</taxon>
        <taxon>Metazoa</taxon>
        <taxon>Chordata</taxon>
        <taxon>Craniata</taxon>
        <taxon>Vertebrata</taxon>
        <taxon>Euteleostomi</taxon>
        <taxon>Archelosauria</taxon>
        <taxon>Archosauria</taxon>
        <taxon>Dinosauria</taxon>
        <taxon>Saurischia</taxon>
        <taxon>Theropoda</taxon>
        <taxon>Coelurosauria</taxon>
        <taxon>Aves</taxon>
        <taxon>Neognathae</taxon>
        <taxon>Neoaves</taxon>
        <taxon>Telluraves</taxon>
        <taxon>Australaves</taxon>
        <taxon>Passeriformes</taxon>
        <taxon>Sturnidae</taxon>
        <taxon>Lamprotornis</taxon>
    </lineage>
</organism>
<proteinExistence type="predicted"/>
<dbReference type="OrthoDB" id="6589456at2759"/>
<evidence type="ECO:0000313" key="5">
    <source>
        <dbReference type="EMBL" id="KAG0113271.1"/>
    </source>
</evidence>